<comment type="subcellular location">
    <subcellularLocation>
        <location evidence="16">Cell inner membrane</location>
        <topology evidence="16">Single-pass membrane protein</topology>
    </subcellularLocation>
    <subcellularLocation>
        <location evidence="1">Membrane</location>
    </subcellularLocation>
</comment>
<keyword evidence="9 16" id="KW-0133">Cell shape</keyword>
<dbReference type="Gene3D" id="3.40.710.10">
    <property type="entry name" value="DD-peptidase/beta-lactamase superfamily"/>
    <property type="match status" value="1"/>
</dbReference>
<dbReference type="Gene3D" id="3.30.450.330">
    <property type="match status" value="1"/>
</dbReference>
<evidence type="ECO:0000256" key="16">
    <source>
        <dbReference type="HAMAP-Rule" id="MF_02080"/>
    </source>
</evidence>
<name>A0ABZ2XHJ3_9RHOO</name>
<evidence type="ECO:0000256" key="3">
    <source>
        <dbReference type="ARBA" id="ARBA00022519"/>
    </source>
</evidence>
<dbReference type="Pfam" id="PF03717">
    <property type="entry name" value="PBP_dimer"/>
    <property type="match status" value="1"/>
</dbReference>
<reference evidence="19 20" key="1">
    <citation type="submission" date="2024-04" db="EMBL/GenBank/DDBJ databases">
        <title>Dissimilatory iodate-reducing microorganisms contribute to the enrichment of iodine in groundwater.</title>
        <authorList>
            <person name="Jiang Z."/>
        </authorList>
    </citation>
    <scope>NUCLEOTIDE SEQUENCE [LARGE SCALE GENOMIC DNA]</scope>
    <source>
        <strain evidence="19 20">NCP973</strain>
    </source>
</reference>
<keyword evidence="15 16" id="KW-0961">Cell wall biogenesis/degradation</keyword>
<evidence type="ECO:0000256" key="10">
    <source>
        <dbReference type="ARBA" id="ARBA00022984"/>
    </source>
</evidence>
<evidence type="ECO:0000256" key="13">
    <source>
        <dbReference type="ARBA" id="ARBA00023210"/>
    </source>
</evidence>
<evidence type="ECO:0000256" key="1">
    <source>
        <dbReference type="ARBA" id="ARBA00004370"/>
    </source>
</evidence>
<evidence type="ECO:0000256" key="8">
    <source>
        <dbReference type="ARBA" id="ARBA00022801"/>
    </source>
</evidence>
<comment type="similarity">
    <text evidence="16">Belongs to the transpeptidase family. FtsI subfamily.</text>
</comment>
<dbReference type="EMBL" id="CP151406">
    <property type="protein sequence ID" value="WZJ21377.1"/>
    <property type="molecule type" value="Genomic_DNA"/>
</dbReference>
<keyword evidence="4 16" id="KW-0132">Cell division</keyword>
<comment type="catalytic activity">
    <reaction evidence="16">
        <text>Preferential cleavage: (Ac)2-L-Lys-D-Ala-|-D-Ala. Also transpeptidation of peptidyl-alanyl moieties that are N-acyl substituents of D-alanine.</text>
        <dbReference type="EC" id="3.4.16.4"/>
    </reaction>
</comment>
<dbReference type="InterPro" id="IPR001460">
    <property type="entry name" value="PCN-bd_Tpept"/>
</dbReference>
<keyword evidence="12 16" id="KW-0472">Membrane</keyword>
<dbReference type="InterPro" id="IPR012338">
    <property type="entry name" value="Beta-lactam/transpept-like"/>
</dbReference>
<evidence type="ECO:0000256" key="12">
    <source>
        <dbReference type="ARBA" id="ARBA00023136"/>
    </source>
</evidence>
<protein>
    <recommendedName>
        <fullName evidence="16">Peptidoglycan D,D-transpeptidase FtsI</fullName>
        <ecNumber evidence="16">3.4.16.4</ecNumber>
    </recommendedName>
    <alternativeName>
        <fullName evidence="16">Penicillin-binding protein 3</fullName>
        <shortName evidence="16">PBP-3</shortName>
    </alternativeName>
</protein>
<comment type="function">
    <text evidence="16">Catalyzes cross-linking of the peptidoglycan cell wall at the division septum.</text>
</comment>
<feature type="domain" description="Penicillin-binding protein transpeptidase" evidence="17">
    <location>
        <begin position="259"/>
        <end position="555"/>
    </location>
</feature>
<evidence type="ECO:0000256" key="7">
    <source>
        <dbReference type="ARBA" id="ARBA00022692"/>
    </source>
</evidence>
<keyword evidence="6 16" id="KW-0645">Protease</keyword>
<evidence type="ECO:0000256" key="5">
    <source>
        <dbReference type="ARBA" id="ARBA00022645"/>
    </source>
</evidence>
<dbReference type="Gene3D" id="1.10.150.770">
    <property type="match status" value="1"/>
</dbReference>
<dbReference type="HAMAP" id="MF_02080">
    <property type="entry name" value="FtsI_transpept"/>
    <property type="match status" value="1"/>
</dbReference>
<evidence type="ECO:0000313" key="19">
    <source>
        <dbReference type="EMBL" id="WZJ21377.1"/>
    </source>
</evidence>
<feature type="active site" description="Acyl-ester intermediate" evidence="16">
    <location>
        <position position="306"/>
    </location>
</feature>
<organism evidence="19 20">
    <name type="scientific">Azonexus hydrophilus</name>
    <dbReference type="NCBI Taxonomy" id="418702"/>
    <lineage>
        <taxon>Bacteria</taxon>
        <taxon>Pseudomonadati</taxon>
        <taxon>Pseudomonadota</taxon>
        <taxon>Betaproteobacteria</taxon>
        <taxon>Rhodocyclales</taxon>
        <taxon>Azonexaceae</taxon>
        <taxon>Azonexus</taxon>
    </lineage>
</organism>
<evidence type="ECO:0000259" key="18">
    <source>
        <dbReference type="Pfam" id="PF03717"/>
    </source>
</evidence>
<dbReference type="RefSeq" id="WP_281983780.1">
    <property type="nucleotide sequence ID" value="NZ_CALFBA010000082.1"/>
</dbReference>
<keyword evidence="13 16" id="KW-0717">Septation</keyword>
<dbReference type="SUPFAM" id="SSF56601">
    <property type="entry name" value="beta-lactamase/transpeptidase-like"/>
    <property type="match status" value="1"/>
</dbReference>
<feature type="domain" description="Penicillin-binding protein dimerisation" evidence="18">
    <location>
        <begin position="71"/>
        <end position="218"/>
    </location>
</feature>
<dbReference type="Pfam" id="PF00905">
    <property type="entry name" value="Transpeptidase"/>
    <property type="match status" value="1"/>
</dbReference>
<dbReference type="InterPro" id="IPR050515">
    <property type="entry name" value="Beta-lactam/transpept"/>
</dbReference>
<dbReference type="InterPro" id="IPR036138">
    <property type="entry name" value="PBP_dimer_sf"/>
</dbReference>
<dbReference type="InterPro" id="IPR037532">
    <property type="entry name" value="FtsI_transpept"/>
</dbReference>
<evidence type="ECO:0000313" key="20">
    <source>
        <dbReference type="Proteomes" id="UP001479520"/>
    </source>
</evidence>
<feature type="transmembrane region" description="Helical" evidence="16">
    <location>
        <begin position="30"/>
        <end position="48"/>
    </location>
</feature>
<dbReference type="PANTHER" id="PTHR30627">
    <property type="entry name" value="PEPTIDOGLYCAN D,D-TRANSPEPTIDASE"/>
    <property type="match status" value="1"/>
</dbReference>
<evidence type="ECO:0000256" key="2">
    <source>
        <dbReference type="ARBA" id="ARBA00022475"/>
    </source>
</evidence>
<keyword evidence="8 16" id="KW-0378">Hydrolase</keyword>
<keyword evidence="20" id="KW-1185">Reference proteome</keyword>
<keyword evidence="14 16" id="KW-0131">Cell cycle</keyword>
<dbReference type="InterPro" id="IPR005311">
    <property type="entry name" value="PBP_dimer"/>
</dbReference>
<evidence type="ECO:0000256" key="14">
    <source>
        <dbReference type="ARBA" id="ARBA00023306"/>
    </source>
</evidence>
<gene>
    <name evidence="16" type="primary">ftsI</name>
    <name evidence="19" type="ORF">AADV58_15705</name>
</gene>
<sequence>MVVRRRPQRGHRYTESPILALALQGWRSRMVGLLLMAAFLVLLMRAFYLQVINNDFLQEKGDSRYLRDIEISASRGKVTDRNGDMLAVSTPMRSIWAIPSDARTMSGEQKRQLAELVELKPRELDARLASEKNFVFVKRQVPPQVAEQIAALKLPGVHQEKEYRRFYPAGEMTAHLVGFTGVDDKGLEGVELAFQQALLGRAGARTVIRDRRGNIIEDVGATRPPRDGSDVVLAIDSKIQYLAYSHLKATVTESKAKGGGVVVLDTRTGEILALVNWPTYNPNNRARLSGEQLRNRAVTDTFEPGSTLKPFTVALGLEKGKYRYDTVVDVSPGRITVGRAVISDIHPHKELTVAQIVQKSSNVGTTKMALSMPPEAMWEMFDNLGFGKSPQLGFPGEVGGRLRAWKNWRPIEQATMSYGHGISMSLIQLARAYTVFARDGDIVPASLLRVDAPVVRGQPVFSAQTARELRAMLELVVMPGGTALKAAVPGYRVGGKTGTAHKLEGGVYANKYIASFVGIAPISNPRLVVAVMIDEPSAGQYYGGQIAGPVFSSVMGGALRTLGVAPDAPVQVAALNEDKGRM</sequence>
<keyword evidence="3 16" id="KW-0997">Cell inner membrane</keyword>
<evidence type="ECO:0000256" key="15">
    <source>
        <dbReference type="ARBA" id="ARBA00023316"/>
    </source>
</evidence>
<evidence type="ECO:0000256" key="4">
    <source>
        <dbReference type="ARBA" id="ARBA00022618"/>
    </source>
</evidence>
<keyword evidence="2 16" id="KW-1003">Cell membrane</keyword>
<dbReference type="SUPFAM" id="SSF56519">
    <property type="entry name" value="Penicillin binding protein dimerisation domain"/>
    <property type="match status" value="1"/>
</dbReference>
<dbReference type="EC" id="3.4.16.4" evidence="16"/>
<proteinExistence type="inferred from homology"/>
<evidence type="ECO:0000256" key="6">
    <source>
        <dbReference type="ARBA" id="ARBA00022670"/>
    </source>
</evidence>
<keyword evidence="5 16" id="KW-0121">Carboxypeptidase</keyword>
<evidence type="ECO:0000259" key="17">
    <source>
        <dbReference type="Pfam" id="PF00905"/>
    </source>
</evidence>
<keyword evidence="7 16" id="KW-0812">Transmembrane</keyword>
<comment type="pathway">
    <text evidence="16">Cell wall biogenesis; peptidoglycan biosynthesis.</text>
</comment>
<keyword evidence="10 16" id="KW-0573">Peptidoglycan synthesis</keyword>
<keyword evidence="11 16" id="KW-1133">Transmembrane helix</keyword>
<evidence type="ECO:0000256" key="9">
    <source>
        <dbReference type="ARBA" id="ARBA00022960"/>
    </source>
</evidence>
<dbReference type="Gene3D" id="3.90.1310.10">
    <property type="entry name" value="Penicillin-binding protein 2a (Domain 2)"/>
    <property type="match status" value="1"/>
</dbReference>
<evidence type="ECO:0000256" key="11">
    <source>
        <dbReference type="ARBA" id="ARBA00022989"/>
    </source>
</evidence>
<accession>A0ABZ2XHJ3</accession>
<dbReference type="PANTHER" id="PTHR30627:SF1">
    <property type="entry name" value="PEPTIDOGLYCAN D,D-TRANSPEPTIDASE FTSI"/>
    <property type="match status" value="1"/>
</dbReference>
<dbReference type="Proteomes" id="UP001479520">
    <property type="component" value="Chromosome"/>
</dbReference>